<dbReference type="EMBL" id="BOSL01000005">
    <property type="protein sequence ID" value="GIP53012.1"/>
    <property type="molecule type" value="Genomic_DNA"/>
</dbReference>
<organism evidence="2 3">
    <name type="scientific">Paenibacillus vini</name>
    <dbReference type="NCBI Taxonomy" id="1476024"/>
    <lineage>
        <taxon>Bacteria</taxon>
        <taxon>Bacillati</taxon>
        <taxon>Bacillota</taxon>
        <taxon>Bacilli</taxon>
        <taxon>Bacillales</taxon>
        <taxon>Paenibacillaceae</taxon>
        <taxon>Paenibacillus</taxon>
    </lineage>
</organism>
<dbReference type="Pfam" id="PF09346">
    <property type="entry name" value="SMI1_KNR4"/>
    <property type="match status" value="1"/>
</dbReference>
<name>A0ABQ4MAJ9_9BACL</name>
<dbReference type="SUPFAM" id="SSF160631">
    <property type="entry name" value="SMI1/KNR4-like"/>
    <property type="match status" value="1"/>
</dbReference>
<protein>
    <recommendedName>
        <fullName evidence="1">Knr4/Smi1-like domain-containing protein</fullName>
    </recommendedName>
</protein>
<dbReference type="Gene3D" id="3.40.1580.10">
    <property type="entry name" value="SMI1/KNR4-like"/>
    <property type="match status" value="1"/>
</dbReference>
<reference evidence="2 3" key="1">
    <citation type="submission" date="2021-03" db="EMBL/GenBank/DDBJ databases">
        <title>Antimicrobial resistance genes in bacteria isolated from Japanese honey, and their potential for conferring macrolide and lincosamide resistance in the American foulbrood pathogen Paenibacillus larvae.</title>
        <authorList>
            <person name="Okamoto M."/>
            <person name="Kumagai M."/>
            <person name="Kanamori H."/>
            <person name="Takamatsu D."/>
        </authorList>
    </citation>
    <scope>NUCLEOTIDE SEQUENCE [LARGE SCALE GENOMIC DNA]</scope>
    <source>
        <strain evidence="2 3">J42TS3</strain>
    </source>
</reference>
<evidence type="ECO:0000313" key="2">
    <source>
        <dbReference type="EMBL" id="GIP53012.1"/>
    </source>
</evidence>
<dbReference type="SMART" id="SM00860">
    <property type="entry name" value="SMI1_KNR4"/>
    <property type="match status" value="1"/>
</dbReference>
<evidence type="ECO:0000313" key="3">
    <source>
        <dbReference type="Proteomes" id="UP000679992"/>
    </source>
</evidence>
<feature type="domain" description="Knr4/Smi1-like" evidence="1">
    <location>
        <begin position="34"/>
        <end position="187"/>
    </location>
</feature>
<keyword evidence="3" id="KW-1185">Reference proteome</keyword>
<sequence length="376" mass="43006">MMFEQTSEFIHKVILLLEEYGSYQGQAPYTFNEKLSISEVEKFESAAGVRLPQDYRDFLIHIGNGAAAKQQFPLSLSHAKDCMDSCLQEEIGLEYIGRPFSADTCNKAFQNEDDLVDDMDDDDAEEYFNQLYRDALQGTLTLHHDGCGYYIVMVVSGESAGQVYYIDTCHGQGIRKISDSFAEYYLKTLERKILERRADLDRNDKFECVITQVRLGGNVRDLTVTKTKLPYEFQFEYFCPSDFAREGERTELTKVQDRLVVSLYMKNVSFSPLDYKKLDKSVSPPPSQPDKSSDRHLQLIGERSEHIVIGQVRRLFKYDTGELAFPLYVQGLEQEILIQGLDIPDLSVGEMLEIRGRLCGEVYQITSPDSRKKTLG</sequence>
<dbReference type="RefSeq" id="WP_213654683.1">
    <property type="nucleotide sequence ID" value="NZ_BOSL01000005.1"/>
</dbReference>
<comment type="caution">
    <text evidence="2">The sequence shown here is derived from an EMBL/GenBank/DDBJ whole genome shotgun (WGS) entry which is preliminary data.</text>
</comment>
<dbReference type="InterPro" id="IPR037883">
    <property type="entry name" value="Knr4/Smi1-like_sf"/>
</dbReference>
<evidence type="ECO:0000259" key="1">
    <source>
        <dbReference type="SMART" id="SM00860"/>
    </source>
</evidence>
<dbReference type="InterPro" id="IPR018958">
    <property type="entry name" value="Knr4/Smi1-like_dom"/>
</dbReference>
<accession>A0ABQ4MAJ9</accession>
<proteinExistence type="predicted"/>
<gene>
    <name evidence="2" type="ORF">J42TS3_20470</name>
</gene>
<dbReference type="Proteomes" id="UP000679992">
    <property type="component" value="Unassembled WGS sequence"/>
</dbReference>